<sequence length="26" mass="2448">AAAADCNTDNAANNDGGDAYDDGGCS</sequence>
<name>A0A815WML1_9BILA</name>
<evidence type="ECO:0000256" key="1">
    <source>
        <dbReference type="SAM" id="MobiDB-lite"/>
    </source>
</evidence>
<comment type="caution">
    <text evidence="2">The sequence shown here is derived from an EMBL/GenBank/DDBJ whole genome shotgun (WGS) entry which is preliminary data.</text>
</comment>
<dbReference type="Proteomes" id="UP000663845">
    <property type="component" value="Unassembled WGS sequence"/>
</dbReference>
<dbReference type="EMBL" id="CAJNOG010004662">
    <property type="protein sequence ID" value="CAF1543823.1"/>
    <property type="molecule type" value="Genomic_DNA"/>
</dbReference>
<organism evidence="2 3">
    <name type="scientific">Adineta steineri</name>
    <dbReference type="NCBI Taxonomy" id="433720"/>
    <lineage>
        <taxon>Eukaryota</taxon>
        <taxon>Metazoa</taxon>
        <taxon>Spiralia</taxon>
        <taxon>Gnathifera</taxon>
        <taxon>Rotifera</taxon>
        <taxon>Eurotatoria</taxon>
        <taxon>Bdelloidea</taxon>
        <taxon>Adinetida</taxon>
        <taxon>Adinetidae</taxon>
        <taxon>Adineta</taxon>
    </lineage>
</organism>
<feature type="non-terminal residue" evidence="2">
    <location>
        <position position="1"/>
    </location>
</feature>
<reference evidence="2" key="1">
    <citation type="submission" date="2021-02" db="EMBL/GenBank/DDBJ databases">
        <authorList>
            <person name="Nowell W R."/>
        </authorList>
    </citation>
    <scope>NUCLEOTIDE SEQUENCE</scope>
</reference>
<dbReference type="AlphaFoldDB" id="A0A815WML1"/>
<gene>
    <name evidence="2" type="ORF">JYZ213_LOCUS45874</name>
</gene>
<evidence type="ECO:0000313" key="3">
    <source>
        <dbReference type="Proteomes" id="UP000663845"/>
    </source>
</evidence>
<accession>A0A815WML1</accession>
<protein>
    <submittedName>
        <fullName evidence="2">Uncharacterized protein</fullName>
    </submittedName>
</protein>
<evidence type="ECO:0000313" key="2">
    <source>
        <dbReference type="EMBL" id="CAF1543823.1"/>
    </source>
</evidence>
<proteinExistence type="predicted"/>
<feature type="region of interest" description="Disordered" evidence="1">
    <location>
        <begin position="1"/>
        <end position="26"/>
    </location>
</feature>